<accession>A0A422PX68</accession>
<comment type="similarity">
    <text evidence="2">Belongs to the PA-phosphatase related phosphoesterase family.</text>
</comment>
<sequence length="288" mass="32171">MDFVREWRVFDYITCIFFGIVAAAVGTLVQPHCRSFVFSDTSINRPEKDPETFPTYSVIIAVVLVVFIYAAGEFFTWRGHGRRVMLRHLNAWILVQAFSVCLEFCVVNLCKLYAGRLRPDFIHRLAKEGITENNFGQFTHEQVCRAAREGRLSFPSGHTGSSFAGFVPPVLYLLGLTRTLRTGALYTAGVSLLPLAFPLVTSISRTRDNDHHFADIVAGAVIGTFSALFSVLISFVVSPEGKWMIRSESFTVSYDRRSSRLPGENPIEDSEAMVPCAVNVVESAREEN</sequence>
<feature type="domain" description="Phosphatidic acid phosphatase type 2/haloperoxidase" evidence="7">
    <location>
        <begin position="92"/>
        <end position="231"/>
    </location>
</feature>
<dbReference type="InterPro" id="IPR043216">
    <property type="entry name" value="PAP-like"/>
</dbReference>
<evidence type="ECO:0000256" key="2">
    <source>
        <dbReference type="ARBA" id="ARBA00008816"/>
    </source>
</evidence>
<keyword evidence="3 6" id="KW-0812">Transmembrane</keyword>
<evidence type="ECO:0000256" key="5">
    <source>
        <dbReference type="ARBA" id="ARBA00023136"/>
    </source>
</evidence>
<dbReference type="GeneID" id="40316872"/>
<evidence type="ECO:0000256" key="3">
    <source>
        <dbReference type="ARBA" id="ARBA00022692"/>
    </source>
</evidence>
<gene>
    <name evidence="8" type="ORF">Tco025E_03261</name>
</gene>
<comment type="caution">
    <text evidence="8">The sequence shown here is derived from an EMBL/GenBank/DDBJ whole genome shotgun (WGS) entry which is preliminary data.</text>
</comment>
<feature type="transmembrane region" description="Helical" evidence="6">
    <location>
        <begin position="9"/>
        <end position="29"/>
    </location>
</feature>
<dbReference type="Gene3D" id="1.20.144.10">
    <property type="entry name" value="Phosphatidic acid phosphatase type 2/haloperoxidase"/>
    <property type="match status" value="1"/>
</dbReference>
<dbReference type="GO" id="GO:0006644">
    <property type="term" value="P:phospholipid metabolic process"/>
    <property type="evidence" value="ECO:0007669"/>
    <property type="project" value="InterPro"/>
</dbReference>
<feature type="transmembrane region" description="Helical" evidence="6">
    <location>
        <begin position="158"/>
        <end position="176"/>
    </location>
</feature>
<name>A0A422PX68_9TRYP</name>
<feature type="transmembrane region" description="Helical" evidence="6">
    <location>
        <begin position="216"/>
        <end position="237"/>
    </location>
</feature>
<evidence type="ECO:0000256" key="1">
    <source>
        <dbReference type="ARBA" id="ARBA00004141"/>
    </source>
</evidence>
<organism evidence="8 9">
    <name type="scientific">Trypanosoma conorhini</name>
    <dbReference type="NCBI Taxonomy" id="83891"/>
    <lineage>
        <taxon>Eukaryota</taxon>
        <taxon>Discoba</taxon>
        <taxon>Euglenozoa</taxon>
        <taxon>Kinetoplastea</taxon>
        <taxon>Metakinetoplastina</taxon>
        <taxon>Trypanosomatida</taxon>
        <taxon>Trypanosomatidae</taxon>
        <taxon>Trypanosoma</taxon>
    </lineage>
</organism>
<dbReference type="Pfam" id="PF01569">
    <property type="entry name" value="PAP2"/>
    <property type="match status" value="1"/>
</dbReference>
<feature type="transmembrane region" description="Helical" evidence="6">
    <location>
        <begin position="89"/>
        <end position="114"/>
    </location>
</feature>
<reference evidence="8 9" key="1">
    <citation type="journal article" date="2018" name="BMC Genomics">
        <title>Genomic comparison of Trypanosoma conorhini and Trypanosoma rangeli to Trypanosoma cruzi strains of high and low virulence.</title>
        <authorList>
            <person name="Bradwell K.R."/>
            <person name="Koparde V.N."/>
            <person name="Matveyev A.V."/>
            <person name="Serrano M.G."/>
            <person name="Alves J.M."/>
            <person name="Parikh H."/>
            <person name="Huang B."/>
            <person name="Lee V."/>
            <person name="Espinosa-Alvarez O."/>
            <person name="Ortiz P.A."/>
            <person name="Costa-Martins A.G."/>
            <person name="Teixeira M.M."/>
            <person name="Buck G.A."/>
        </authorList>
    </citation>
    <scope>NUCLEOTIDE SEQUENCE [LARGE SCALE GENOMIC DNA]</scope>
    <source>
        <strain evidence="8 9">025E</strain>
    </source>
</reference>
<dbReference type="GO" id="GO:0046839">
    <property type="term" value="P:phospholipid dephosphorylation"/>
    <property type="evidence" value="ECO:0007669"/>
    <property type="project" value="TreeGrafter"/>
</dbReference>
<comment type="subcellular location">
    <subcellularLocation>
        <location evidence="1">Membrane</location>
        <topology evidence="1">Multi-pass membrane protein</topology>
    </subcellularLocation>
</comment>
<dbReference type="PANTHER" id="PTHR10165:SF35">
    <property type="entry name" value="RE23632P"/>
    <property type="match status" value="1"/>
</dbReference>
<dbReference type="CDD" id="cd03390">
    <property type="entry name" value="PAP2_containing_1_like"/>
    <property type="match status" value="1"/>
</dbReference>
<keyword evidence="4 6" id="KW-1133">Transmembrane helix</keyword>
<evidence type="ECO:0000256" key="4">
    <source>
        <dbReference type="ARBA" id="ARBA00022989"/>
    </source>
</evidence>
<evidence type="ECO:0000313" key="8">
    <source>
        <dbReference type="EMBL" id="RNF22371.1"/>
    </source>
</evidence>
<dbReference type="Proteomes" id="UP000284403">
    <property type="component" value="Unassembled WGS sequence"/>
</dbReference>
<feature type="transmembrane region" description="Helical" evidence="6">
    <location>
        <begin position="56"/>
        <end position="77"/>
    </location>
</feature>
<dbReference type="OrthoDB" id="8907274at2759"/>
<keyword evidence="8" id="KW-0378">Hydrolase</keyword>
<dbReference type="RefSeq" id="XP_029229828.1">
    <property type="nucleotide sequence ID" value="XM_029370181.1"/>
</dbReference>
<dbReference type="InterPro" id="IPR036938">
    <property type="entry name" value="PAP2/HPO_sf"/>
</dbReference>
<dbReference type="PANTHER" id="PTHR10165">
    <property type="entry name" value="LIPID PHOSPHATE PHOSPHATASE"/>
    <property type="match status" value="1"/>
</dbReference>
<keyword evidence="5 6" id="KW-0472">Membrane</keyword>
<evidence type="ECO:0000313" key="9">
    <source>
        <dbReference type="Proteomes" id="UP000284403"/>
    </source>
</evidence>
<dbReference type="EMBL" id="MKKU01000138">
    <property type="protein sequence ID" value="RNF22371.1"/>
    <property type="molecule type" value="Genomic_DNA"/>
</dbReference>
<dbReference type="GO" id="GO:0008195">
    <property type="term" value="F:phosphatidate phosphatase activity"/>
    <property type="evidence" value="ECO:0007669"/>
    <property type="project" value="UniProtKB-EC"/>
</dbReference>
<keyword evidence="9" id="KW-1185">Reference proteome</keyword>
<dbReference type="AlphaFoldDB" id="A0A422PX68"/>
<dbReference type="GO" id="GO:0016020">
    <property type="term" value="C:membrane"/>
    <property type="evidence" value="ECO:0007669"/>
    <property type="project" value="UniProtKB-SubCell"/>
</dbReference>
<dbReference type="EC" id="3.1.3.4" evidence="8"/>
<feature type="transmembrane region" description="Helical" evidence="6">
    <location>
        <begin position="183"/>
        <end position="204"/>
    </location>
</feature>
<protein>
    <submittedName>
        <fullName evidence="8">Phosphatidic acid phosphatase</fullName>
        <ecNumber evidence="8">3.1.3.4</ecNumber>
    </submittedName>
</protein>
<dbReference type="SMART" id="SM00014">
    <property type="entry name" value="acidPPc"/>
    <property type="match status" value="1"/>
</dbReference>
<proteinExistence type="inferred from homology"/>
<evidence type="ECO:0000256" key="6">
    <source>
        <dbReference type="SAM" id="Phobius"/>
    </source>
</evidence>
<dbReference type="SUPFAM" id="SSF48317">
    <property type="entry name" value="Acid phosphatase/Vanadium-dependent haloperoxidase"/>
    <property type="match status" value="1"/>
</dbReference>
<evidence type="ECO:0000259" key="7">
    <source>
        <dbReference type="SMART" id="SM00014"/>
    </source>
</evidence>
<dbReference type="InterPro" id="IPR000326">
    <property type="entry name" value="PAP2/HPO"/>
</dbReference>